<comment type="caution">
    <text evidence="2">The sequence shown here is derived from an EMBL/GenBank/DDBJ whole genome shotgun (WGS) entry which is preliminary data.</text>
</comment>
<feature type="transmembrane region" description="Helical" evidence="1">
    <location>
        <begin position="84"/>
        <end position="108"/>
    </location>
</feature>
<organism evidence="2 3">
    <name type="scientific">Candidatus Coprovicinus avistercoris</name>
    <dbReference type="NCBI Taxonomy" id="2840754"/>
    <lineage>
        <taxon>Bacteria</taxon>
        <taxon>Bacillati</taxon>
        <taxon>Actinomycetota</taxon>
        <taxon>Coriobacteriia</taxon>
        <taxon>Coriobacteriales</taxon>
        <taxon>Coriobacteriaceae</taxon>
        <taxon>Coriobacteriaceae incertae sedis</taxon>
        <taxon>Candidatus Coprovicinus</taxon>
    </lineage>
</organism>
<evidence type="ECO:0000313" key="2">
    <source>
        <dbReference type="EMBL" id="HIU24705.1"/>
    </source>
</evidence>
<keyword evidence="1" id="KW-0472">Membrane</keyword>
<gene>
    <name evidence="2" type="ORF">IAD17_07265</name>
</gene>
<keyword evidence="1" id="KW-0812">Transmembrane</keyword>
<dbReference type="AlphaFoldDB" id="A0A9D1I0L7"/>
<sequence>MPQNKRESLIFTIIMCFCMVLWMSVYNVARTHGWAFDMNVIVEAWDGFPPAYIVAMLLDVFVASRFAKWFAFRFLVTPNKSSRLAITLSISTMMVFPMVFFMSLYGAVEAAFHIGSPAAIPMMWMANIPWNFIAALPWNLLIAGPFSRWIFRRVFPEGTVLEQPMVQEAA</sequence>
<keyword evidence="1" id="KW-1133">Transmembrane helix</keyword>
<feature type="transmembrane region" description="Helical" evidence="1">
    <location>
        <begin position="49"/>
        <end position="72"/>
    </location>
</feature>
<evidence type="ECO:0000313" key="3">
    <source>
        <dbReference type="Proteomes" id="UP000824078"/>
    </source>
</evidence>
<evidence type="ECO:0000256" key="1">
    <source>
        <dbReference type="SAM" id="Phobius"/>
    </source>
</evidence>
<feature type="transmembrane region" description="Helical" evidence="1">
    <location>
        <begin position="128"/>
        <end position="146"/>
    </location>
</feature>
<proteinExistence type="predicted"/>
<feature type="transmembrane region" description="Helical" evidence="1">
    <location>
        <begin position="9"/>
        <end position="29"/>
    </location>
</feature>
<dbReference type="Proteomes" id="UP000824078">
    <property type="component" value="Unassembled WGS sequence"/>
</dbReference>
<dbReference type="Pfam" id="PF11391">
    <property type="entry name" value="DUF2798"/>
    <property type="match status" value="2"/>
</dbReference>
<accession>A0A9D1I0L7</accession>
<reference evidence="2" key="2">
    <citation type="journal article" date="2021" name="PeerJ">
        <title>Extensive microbial diversity within the chicken gut microbiome revealed by metagenomics and culture.</title>
        <authorList>
            <person name="Gilroy R."/>
            <person name="Ravi A."/>
            <person name="Getino M."/>
            <person name="Pursley I."/>
            <person name="Horton D.L."/>
            <person name="Alikhan N.F."/>
            <person name="Baker D."/>
            <person name="Gharbi K."/>
            <person name="Hall N."/>
            <person name="Watson M."/>
            <person name="Adriaenssens E.M."/>
            <person name="Foster-Nyarko E."/>
            <person name="Jarju S."/>
            <person name="Secka A."/>
            <person name="Antonio M."/>
            <person name="Oren A."/>
            <person name="Chaudhuri R.R."/>
            <person name="La Ragione R."/>
            <person name="Hildebrand F."/>
            <person name="Pallen M.J."/>
        </authorList>
    </citation>
    <scope>NUCLEOTIDE SEQUENCE</scope>
    <source>
        <strain evidence="2">ChiHjej12B11-29160</strain>
    </source>
</reference>
<dbReference type="EMBL" id="DVMQ01000018">
    <property type="protein sequence ID" value="HIU24705.1"/>
    <property type="molecule type" value="Genomic_DNA"/>
</dbReference>
<reference evidence="2" key="1">
    <citation type="submission" date="2020-10" db="EMBL/GenBank/DDBJ databases">
        <authorList>
            <person name="Gilroy R."/>
        </authorList>
    </citation>
    <scope>NUCLEOTIDE SEQUENCE</scope>
    <source>
        <strain evidence="2">ChiHjej12B11-29160</strain>
    </source>
</reference>
<dbReference type="InterPro" id="IPR021529">
    <property type="entry name" value="DUF2798"/>
</dbReference>
<protein>
    <submittedName>
        <fullName evidence="2">DUF2798 domain-containing protein</fullName>
    </submittedName>
</protein>
<name>A0A9D1I0L7_9ACTN</name>